<dbReference type="InterPro" id="IPR015032">
    <property type="entry name" value="ThsB__TIR-like_domain"/>
</dbReference>
<dbReference type="Pfam" id="PF08937">
    <property type="entry name" value="ThsB_TIR"/>
    <property type="match status" value="1"/>
</dbReference>
<proteinExistence type="predicted"/>
<reference evidence="3" key="1">
    <citation type="journal article" date="2016" name="Environ. Microbiol.">
        <title>The complete genome of a viable archaeum isolated from 123-million-year-old rock salt.</title>
        <authorList>
            <person name="Jaakkola S.T."/>
            <person name="Pfeiffer F."/>
            <person name="Ravantti J.J."/>
            <person name="Guo Q."/>
            <person name="Liu Y."/>
            <person name="Chen X."/>
            <person name="Ma H."/>
            <person name="Yang C."/>
            <person name="Oksanen H.M."/>
            <person name="Bamford D.H."/>
        </authorList>
    </citation>
    <scope>NUCLEOTIDE SEQUENCE</scope>
    <source>
        <strain evidence="3">JI20-1</strain>
        <plasmid evidence="3">Plasmid pSTJ002</plasmid>
    </source>
</reference>
<geneLocation type="plasmid" evidence="3">
    <name>pSTJ002</name>
</geneLocation>
<accession>A0A0U5HAM4</accession>
<feature type="domain" description="Thoeris protein ThsB TIR-like" evidence="1">
    <location>
        <begin position="18"/>
        <end position="115"/>
    </location>
</feature>
<dbReference type="InterPro" id="IPR036490">
    <property type="entry name" value="ThsB_TIR-like_sf"/>
</dbReference>
<dbReference type="SUPFAM" id="SSF52206">
    <property type="entry name" value="Hypothetical protein MTH538"/>
    <property type="match status" value="1"/>
</dbReference>
<evidence type="ECO:0000313" key="2">
    <source>
        <dbReference type="EMBL" id="CQH64703.1"/>
    </source>
</evidence>
<evidence type="ECO:0000259" key="1">
    <source>
        <dbReference type="Pfam" id="PF08937"/>
    </source>
</evidence>
<dbReference type="OrthoDB" id="335259at2157"/>
<keyword evidence="3" id="KW-1185">Reference proteome</keyword>
<name>A0A0U5HAM4_9EURY</name>
<dbReference type="AlphaFoldDB" id="A0A0U5HAM4"/>
<dbReference type="RefSeq" id="WP_059059038.1">
    <property type="nucleotide sequence ID" value="NZ_LN831304.1"/>
</dbReference>
<dbReference type="GeneID" id="26660773"/>
<protein>
    <submittedName>
        <fullName evidence="2">DUF1863 domain protein</fullName>
    </submittedName>
</protein>
<evidence type="ECO:0000313" key="3">
    <source>
        <dbReference type="Proteomes" id="UP000066737"/>
    </source>
</evidence>
<dbReference type="Gene3D" id="3.40.50.9200">
    <property type="entry name" value="Hypothetical protein MTH538"/>
    <property type="match status" value="1"/>
</dbReference>
<dbReference type="KEGG" id="hhb:Hhub_5155"/>
<dbReference type="EMBL" id="LN831304">
    <property type="protein sequence ID" value="CQH64703.1"/>
    <property type="molecule type" value="Genomic_DNA"/>
</dbReference>
<sequence>MSFNSRSSSNRRSEYRLFISHSWEYSDEYNRMVELLRDYPNFSFRNYSVPKVDEIDADTEEELEQALREDQIKPATVVIILGGMYVAHSKWIKKETILAEIESKPILGVTPRGNEQMPNFVEDHADQIVGWQGESVVEGIRNLAD</sequence>
<dbReference type="Proteomes" id="UP000066737">
    <property type="component" value="Plasmid pSTJ002"/>
</dbReference>
<organism evidence="2 3">
    <name type="scientific">Halobacterium hubeiense</name>
    <dbReference type="NCBI Taxonomy" id="1407499"/>
    <lineage>
        <taxon>Archaea</taxon>
        <taxon>Methanobacteriati</taxon>
        <taxon>Methanobacteriota</taxon>
        <taxon>Stenosarchaea group</taxon>
        <taxon>Halobacteria</taxon>
        <taxon>Halobacteriales</taxon>
        <taxon>Halobacteriaceae</taxon>
        <taxon>Halobacterium</taxon>
    </lineage>
</organism>
<gene>
    <name evidence="2" type="ORF">HHUB_5155</name>
</gene>